<dbReference type="Pfam" id="PF17667">
    <property type="entry name" value="Pkinase_fungal"/>
    <property type="match status" value="1"/>
</dbReference>
<evidence type="ECO:0000256" key="5">
    <source>
        <dbReference type="ARBA" id="ARBA00013948"/>
    </source>
</evidence>
<proteinExistence type="predicted"/>
<dbReference type="GO" id="GO:0005524">
    <property type="term" value="F:ATP binding"/>
    <property type="evidence" value="ECO:0007669"/>
    <property type="project" value="InterPro"/>
</dbReference>
<dbReference type="PANTHER" id="PTHR38248:SF2">
    <property type="entry name" value="FUNK1 11"/>
    <property type="match status" value="1"/>
</dbReference>
<dbReference type="GO" id="GO:0000781">
    <property type="term" value="C:chromosome, telomeric region"/>
    <property type="evidence" value="ECO:0007669"/>
    <property type="project" value="UniProtKB-SubCell"/>
</dbReference>
<feature type="domain" description="Protein kinase" evidence="13">
    <location>
        <begin position="461"/>
        <end position="795"/>
    </location>
</feature>
<reference evidence="15" key="1">
    <citation type="journal article" date="2012" name="MBio">
        <title>Comparative genome analysis of Trichophyton rubrum and related dermatophytes reveals candidate genes involved in infection.</title>
        <authorList>
            <person name="Martinez D.A."/>
            <person name="Oliver B.G."/>
            <person name="Graeser Y."/>
            <person name="Goldberg J.M."/>
            <person name="Li W."/>
            <person name="Martinez-Rossi N.M."/>
            <person name="Monod M."/>
            <person name="Shelest E."/>
            <person name="Barton R.C."/>
            <person name="Birch E."/>
            <person name="Brakhage A.A."/>
            <person name="Chen Z."/>
            <person name="Gurr S.J."/>
            <person name="Heiman D."/>
            <person name="Heitman J."/>
            <person name="Kosti I."/>
            <person name="Rossi A."/>
            <person name="Saif S."/>
            <person name="Samalova M."/>
            <person name="Saunders C.W."/>
            <person name="Shea T."/>
            <person name="Summerbell R.C."/>
            <person name="Xu J."/>
            <person name="Young S."/>
            <person name="Zeng Q."/>
            <person name="Birren B.W."/>
            <person name="Cuomo C.A."/>
            <person name="White T.C."/>
        </authorList>
    </citation>
    <scope>NUCLEOTIDE SEQUENCE [LARGE SCALE GENOMIC DNA]</scope>
    <source>
        <strain evidence="15">ATCC MYA-4605 / CBS 113480</strain>
    </source>
</reference>
<dbReference type="InterPro" id="IPR040976">
    <property type="entry name" value="Pkinase_fungal"/>
</dbReference>
<keyword evidence="15" id="KW-1185">Reference proteome</keyword>
<comment type="catalytic activity">
    <reaction evidence="10">
        <text>L-threonyl-[protein] + ATP = O-phospho-L-threonyl-[protein] + ADP + H(+)</text>
        <dbReference type="Rhea" id="RHEA:46608"/>
        <dbReference type="Rhea" id="RHEA-COMP:11060"/>
        <dbReference type="Rhea" id="RHEA-COMP:11605"/>
        <dbReference type="ChEBI" id="CHEBI:15378"/>
        <dbReference type="ChEBI" id="CHEBI:30013"/>
        <dbReference type="ChEBI" id="CHEBI:30616"/>
        <dbReference type="ChEBI" id="CHEBI:61977"/>
        <dbReference type="ChEBI" id="CHEBI:456216"/>
        <dbReference type="EC" id="2.7.11.1"/>
    </reaction>
</comment>
<keyword evidence="14" id="KW-0808">Transferase</keyword>
<dbReference type="InterPro" id="IPR008266">
    <property type="entry name" value="Tyr_kinase_AS"/>
</dbReference>
<dbReference type="InterPro" id="IPR011009">
    <property type="entry name" value="Kinase-like_dom_sf"/>
</dbReference>
<dbReference type="STRING" id="554155.C5FGX6"/>
<evidence type="ECO:0000256" key="7">
    <source>
        <dbReference type="ARBA" id="ARBA00022895"/>
    </source>
</evidence>
<evidence type="ECO:0000256" key="6">
    <source>
        <dbReference type="ARBA" id="ARBA00019973"/>
    </source>
</evidence>
<feature type="compositionally biased region" description="Basic residues" evidence="12">
    <location>
        <begin position="524"/>
        <end position="534"/>
    </location>
</feature>
<dbReference type="OrthoDB" id="5584477at2759"/>
<dbReference type="GeneID" id="9223270"/>
<feature type="region of interest" description="Disordered" evidence="12">
    <location>
        <begin position="489"/>
        <end position="543"/>
    </location>
</feature>
<dbReference type="EMBL" id="DS995702">
    <property type="protein sequence ID" value="EEQ30011.1"/>
    <property type="molecule type" value="Genomic_DNA"/>
</dbReference>
<evidence type="ECO:0000256" key="3">
    <source>
        <dbReference type="ARBA" id="ARBA00011534"/>
    </source>
</evidence>
<gene>
    <name evidence="14" type="ORF">MCYG_02830</name>
</gene>
<dbReference type="EC" id="2.7.11.1" evidence="4"/>
<dbReference type="PROSITE" id="PS50011">
    <property type="entry name" value="PROTEIN_KINASE_DOM"/>
    <property type="match status" value="1"/>
</dbReference>
<dbReference type="Gene3D" id="1.10.510.10">
    <property type="entry name" value="Transferase(Phosphotransferase) domain 1"/>
    <property type="match status" value="1"/>
</dbReference>
<dbReference type="HOGENOM" id="CLU_005513_3_0_1"/>
<dbReference type="InterPro" id="IPR000719">
    <property type="entry name" value="Prot_kinase_dom"/>
</dbReference>
<comment type="function">
    <text evidence="1">Component of the EKC/KEOPS complex that is required for the formation of a threonylcarbamoyl group on adenosine at position 37 (t(6)A37) in tRNAs that read codons beginning with adenine. The complex is probably involved in the transfer of the threonylcarbamoyl moiety of threonylcarbamoyl-AMP (TC-AMP) to the N6 group of A37. BUD32 has ATPase activity in the context of the EKC/KEOPS complex and likely plays a supporting role to the catalytic subunit KAE1. The EKC/KEOPS complex also promotes both telomere uncapping and telomere elongation. The complex is required for efficient recruitment of transcriptional coactivators.</text>
</comment>
<evidence type="ECO:0000256" key="1">
    <source>
        <dbReference type="ARBA" id="ARBA00003747"/>
    </source>
</evidence>
<keyword evidence="7" id="KW-0779">Telomere</keyword>
<protein>
    <recommendedName>
        <fullName evidence="6">EKC/KEOPS complex subunit BUD32</fullName>
        <ecNumber evidence="4">2.7.11.1</ecNumber>
    </recommendedName>
    <alternativeName>
        <fullName evidence="8 9">Atypical Serine/threonine protein kinase BUD32</fullName>
    </alternativeName>
    <alternativeName>
        <fullName evidence="5">EKC/KEOPS complex subunit bud32</fullName>
    </alternativeName>
</protein>
<dbReference type="OMA" id="TPLCSQY"/>
<evidence type="ECO:0000256" key="2">
    <source>
        <dbReference type="ARBA" id="ARBA00004574"/>
    </source>
</evidence>
<dbReference type="AlphaFoldDB" id="C5FGX6"/>
<dbReference type="PANTHER" id="PTHR38248">
    <property type="entry name" value="FUNK1 6"/>
    <property type="match status" value="1"/>
</dbReference>
<evidence type="ECO:0000256" key="8">
    <source>
        <dbReference type="ARBA" id="ARBA00030980"/>
    </source>
</evidence>
<dbReference type="Proteomes" id="UP000002035">
    <property type="component" value="Unassembled WGS sequence"/>
</dbReference>
<feature type="compositionally biased region" description="Polar residues" evidence="12">
    <location>
        <begin position="147"/>
        <end position="157"/>
    </location>
</feature>
<comment type="subunit">
    <text evidence="3">Component of the EKC/KEOPS complex composed of at least BUD32, CGI121, GON7, KAE1 and PCC1; the whole complex dimerizes.</text>
</comment>
<evidence type="ECO:0000259" key="13">
    <source>
        <dbReference type="PROSITE" id="PS50011"/>
    </source>
</evidence>
<name>C5FGX6_ARTOC</name>
<feature type="compositionally biased region" description="Polar residues" evidence="12">
    <location>
        <begin position="495"/>
        <end position="510"/>
    </location>
</feature>
<dbReference type="VEuPathDB" id="FungiDB:MCYG_02830"/>
<evidence type="ECO:0000256" key="10">
    <source>
        <dbReference type="ARBA" id="ARBA00047899"/>
    </source>
</evidence>
<evidence type="ECO:0000256" key="12">
    <source>
        <dbReference type="SAM" id="MobiDB-lite"/>
    </source>
</evidence>
<dbReference type="PROSITE" id="PS00109">
    <property type="entry name" value="PROTEIN_KINASE_TYR"/>
    <property type="match status" value="1"/>
</dbReference>
<comment type="catalytic activity">
    <reaction evidence="11">
        <text>L-seryl-[protein] + ATP = O-phospho-L-seryl-[protein] + ADP + H(+)</text>
        <dbReference type="Rhea" id="RHEA:17989"/>
        <dbReference type="Rhea" id="RHEA-COMP:9863"/>
        <dbReference type="Rhea" id="RHEA-COMP:11604"/>
        <dbReference type="ChEBI" id="CHEBI:15378"/>
        <dbReference type="ChEBI" id="CHEBI:29999"/>
        <dbReference type="ChEBI" id="CHEBI:30616"/>
        <dbReference type="ChEBI" id="CHEBI:83421"/>
        <dbReference type="ChEBI" id="CHEBI:456216"/>
        <dbReference type="EC" id="2.7.11.1"/>
    </reaction>
</comment>
<evidence type="ECO:0000256" key="4">
    <source>
        <dbReference type="ARBA" id="ARBA00012513"/>
    </source>
</evidence>
<evidence type="ECO:0000313" key="15">
    <source>
        <dbReference type="Proteomes" id="UP000002035"/>
    </source>
</evidence>
<dbReference type="eggNOG" id="ENOG502S5WB">
    <property type="taxonomic scope" value="Eukaryota"/>
</dbReference>
<organism evidence="14 15">
    <name type="scientific">Arthroderma otae (strain ATCC MYA-4605 / CBS 113480)</name>
    <name type="common">Microsporum canis</name>
    <dbReference type="NCBI Taxonomy" id="554155"/>
    <lineage>
        <taxon>Eukaryota</taxon>
        <taxon>Fungi</taxon>
        <taxon>Dikarya</taxon>
        <taxon>Ascomycota</taxon>
        <taxon>Pezizomycotina</taxon>
        <taxon>Eurotiomycetes</taxon>
        <taxon>Eurotiomycetidae</taxon>
        <taxon>Onygenales</taxon>
        <taxon>Arthrodermataceae</taxon>
        <taxon>Microsporum</taxon>
    </lineage>
</organism>
<comment type="subcellular location">
    <subcellularLocation>
        <location evidence="2">Chromosome</location>
        <location evidence="2">Telomere</location>
    </subcellularLocation>
</comment>
<feature type="region of interest" description="Disordered" evidence="12">
    <location>
        <begin position="137"/>
        <end position="159"/>
    </location>
</feature>
<keyword evidence="7" id="KW-0158">Chromosome</keyword>
<evidence type="ECO:0000313" key="14">
    <source>
        <dbReference type="EMBL" id="EEQ30011.1"/>
    </source>
</evidence>
<dbReference type="SUPFAM" id="SSF56112">
    <property type="entry name" value="Protein kinase-like (PK-like)"/>
    <property type="match status" value="1"/>
</dbReference>
<sequence>MAELSSEEISIIKDHPLTGSLNSLCQLLQETEKAYESLLISEEGAVDSLNRLYRNALSKLVLALIDEAAAYNLHSRIADQNVESDLIDLFKHLRRDLQYGHYRPLVQLIIQKAPDVDIWKAVFDLIAINSKETSPVNVPPTFDGTPVKSTSSSQKGTEQTRRLVEERIFEEIRSCTFRGVDGFLTKYFEETDWSARLNAICQRVLDSASGARFPNPPVQNDVLKWWFQLQDDFLSDARSIYFSTASKADLIGSEAERQVDLLLKARVQGDSEEEKHDWKDILVVGELKQSSNEIQTKDTLLQLARYPTRLFVHAFVVCGTKLEAWVFDRSGPYSSGVLDIYKDAKQCFQVILGYAMMSDEELGLDTFTTLNANGDRTITINSAGNTEEIVLRLHSTPLCSQYAIVCRGTSCFLTNGGDTVEGVAKFSWTSDKRQPEADLLQLACQRGVQGIAKVIGYRTITTIADLRCRLTFGSRYTFRGRRRRVASLLAHSRSRSTPSQPLTQLHSPAGTSRKRRLPDAGPRASKRLRSSNRQRRTERPELTFSVEPVHKPSLFNEDDEVYDNRILRCLVISPAGRPIYEYKSRLELLIALRDGLMAHRSLYLDGKILHRDISENNIIITDPDSAGGRSGMLIDLDLAKKVGSEPSGARHRTGTMEFMAIEVLLNVDHTYRHDLESFFYVLIWQCARRGWQKLRNPRQLQGQPKKSLLDGWYTGSYEQISRMKRADMSVDGFGDILQEFPPLFDCVKPLCSAIRDILFPYKNGLIVGTPQDPKQLYEPILKAYEDAISQLANDL</sequence>
<evidence type="ECO:0000256" key="11">
    <source>
        <dbReference type="ARBA" id="ARBA00048679"/>
    </source>
</evidence>
<accession>C5FGX6</accession>
<evidence type="ECO:0000256" key="9">
    <source>
        <dbReference type="ARBA" id="ARBA00033194"/>
    </source>
</evidence>
<dbReference type="GO" id="GO:0004674">
    <property type="term" value="F:protein serine/threonine kinase activity"/>
    <property type="evidence" value="ECO:0007669"/>
    <property type="project" value="UniProtKB-EC"/>
</dbReference>
<dbReference type="RefSeq" id="XP_002849896.1">
    <property type="nucleotide sequence ID" value="XM_002849850.1"/>
</dbReference>
<keyword evidence="14" id="KW-0418">Kinase</keyword>